<gene>
    <name evidence="3" type="ORF">K2173_014789</name>
</gene>
<dbReference type="PANTHER" id="PTHR37718">
    <property type="entry name" value="BNAC03G61340D PROTEIN"/>
    <property type="match status" value="1"/>
</dbReference>
<evidence type="ECO:0000313" key="3">
    <source>
        <dbReference type="EMBL" id="KAJ8765667.1"/>
    </source>
</evidence>
<dbReference type="Proteomes" id="UP001159364">
    <property type="component" value="Linkage Group LG05"/>
</dbReference>
<reference evidence="3 4" key="1">
    <citation type="submission" date="2021-09" db="EMBL/GenBank/DDBJ databases">
        <title>Genomic insights and catalytic innovation underlie evolution of tropane alkaloids biosynthesis.</title>
        <authorList>
            <person name="Wang Y.-J."/>
            <person name="Tian T."/>
            <person name="Huang J.-P."/>
            <person name="Huang S.-X."/>
        </authorList>
    </citation>
    <scope>NUCLEOTIDE SEQUENCE [LARGE SCALE GENOMIC DNA]</scope>
    <source>
        <strain evidence="3">KIB-2018</strain>
        <tissue evidence="3">Leaf</tissue>
    </source>
</reference>
<feature type="coiled-coil region" evidence="1">
    <location>
        <begin position="10"/>
        <end position="44"/>
    </location>
</feature>
<keyword evidence="4" id="KW-1185">Reference proteome</keyword>
<evidence type="ECO:0000313" key="4">
    <source>
        <dbReference type="Proteomes" id="UP001159364"/>
    </source>
</evidence>
<keyword evidence="1" id="KW-0175">Coiled coil</keyword>
<comment type="caution">
    <text evidence="3">The sequence shown here is derived from an EMBL/GenBank/DDBJ whole genome shotgun (WGS) entry which is preliminary data.</text>
</comment>
<feature type="compositionally biased region" description="Basic and acidic residues" evidence="2">
    <location>
        <begin position="86"/>
        <end position="103"/>
    </location>
</feature>
<organism evidence="3 4">
    <name type="scientific">Erythroxylum novogranatense</name>
    <dbReference type="NCBI Taxonomy" id="1862640"/>
    <lineage>
        <taxon>Eukaryota</taxon>
        <taxon>Viridiplantae</taxon>
        <taxon>Streptophyta</taxon>
        <taxon>Embryophyta</taxon>
        <taxon>Tracheophyta</taxon>
        <taxon>Spermatophyta</taxon>
        <taxon>Magnoliopsida</taxon>
        <taxon>eudicotyledons</taxon>
        <taxon>Gunneridae</taxon>
        <taxon>Pentapetalae</taxon>
        <taxon>rosids</taxon>
        <taxon>fabids</taxon>
        <taxon>Malpighiales</taxon>
        <taxon>Erythroxylaceae</taxon>
        <taxon>Erythroxylum</taxon>
    </lineage>
</organism>
<name>A0AAV8TFK0_9ROSI</name>
<sequence length="103" mass="11951">MDPQFTGDIFKHLEKQNELLKDAYNSMSQELHKLQVEEEMLMRKFYELMTTHGLTKRNEGSSKVSNDEEMGHHTALLTNTNSHISNADDDKTENHTTLDTKQQ</sequence>
<evidence type="ECO:0000256" key="2">
    <source>
        <dbReference type="SAM" id="MobiDB-lite"/>
    </source>
</evidence>
<feature type="compositionally biased region" description="Polar residues" evidence="2">
    <location>
        <begin position="76"/>
        <end position="85"/>
    </location>
</feature>
<accession>A0AAV8TFK0</accession>
<protein>
    <submittedName>
        <fullName evidence="3">Uncharacterized protein</fullName>
    </submittedName>
</protein>
<evidence type="ECO:0000256" key="1">
    <source>
        <dbReference type="SAM" id="Coils"/>
    </source>
</evidence>
<feature type="region of interest" description="Disordered" evidence="2">
    <location>
        <begin position="55"/>
        <end position="103"/>
    </location>
</feature>
<dbReference type="AlphaFoldDB" id="A0AAV8TFK0"/>
<dbReference type="EMBL" id="JAIWQS010000005">
    <property type="protein sequence ID" value="KAJ8765667.1"/>
    <property type="molecule type" value="Genomic_DNA"/>
</dbReference>
<proteinExistence type="predicted"/>
<feature type="compositionally biased region" description="Basic and acidic residues" evidence="2">
    <location>
        <begin position="56"/>
        <end position="72"/>
    </location>
</feature>
<dbReference type="PANTHER" id="PTHR37718:SF2">
    <property type="entry name" value="OS03G0205150 PROTEIN"/>
    <property type="match status" value="1"/>
</dbReference>